<sequence length="331" mass="36560">MRIALIASGGGHVRQLLDLEPFWRSKDCFFVTEDTALTRDIAQRCKTYFIPHVALGQARLGKRFEMLRGAIFSVLRSLWIILRERPGVVVTTGAGSCYFPVLFARALGAKIVLIDSFARFQGPSAFARIASPLAHVRIAQSAQSARKWAGASVVDPFRRLGKATDKKEPLVFATVGATLPFERLIRLVDEAKRAGQIPEHVILQTGHCSPVEVDKDIETHEVLSFHDVQDILRRADIVICHAGTGSIITALQAGCRVIVIPRMFERGEHYDNHQWEIAETFANRGIVTMVGSDDDLGAALEKARASEPVRATLDQTELIGKLDGLVDRWAS</sequence>
<evidence type="ECO:0000259" key="1">
    <source>
        <dbReference type="Pfam" id="PF04101"/>
    </source>
</evidence>
<evidence type="ECO:0000313" key="3">
    <source>
        <dbReference type="Proteomes" id="UP000004728"/>
    </source>
</evidence>
<dbReference type="NCBIfam" id="NF046028">
    <property type="entry name" value="GluronsyltaseWelK"/>
    <property type="match status" value="1"/>
</dbReference>
<feature type="domain" description="Glycosyl transferase family 28 C-terminal" evidence="1">
    <location>
        <begin position="171"/>
        <end position="308"/>
    </location>
</feature>
<organism evidence="2 3">
    <name type="scientific">Novosphingobium nitrogenifigens DSM 19370</name>
    <dbReference type="NCBI Taxonomy" id="983920"/>
    <lineage>
        <taxon>Bacteria</taxon>
        <taxon>Pseudomonadati</taxon>
        <taxon>Pseudomonadota</taxon>
        <taxon>Alphaproteobacteria</taxon>
        <taxon>Sphingomonadales</taxon>
        <taxon>Sphingomonadaceae</taxon>
        <taxon>Novosphingobium</taxon>
    </lineage>
</organism>
<dbReference type="EMBL" id="AEWJ01000023">
    <property type="protein sequence ID" value="EGD59986.1"/>
    <property type="molecule type" value="Genomic_DNA"/>
</dbReference>
<gene>
    <name evidence="2" type="ORF">Y88_1860</name>
</gene>
<dbReference type="Gene3D" id="3.40.50.2000">
    <property type="entry name" value="Glycogen Phosphorylase B"/>
    <property type="match status" value="2"/>
</dbReference>
<dbReference type="RefSeq" id="WP_008068845.1">
    <property type="nucleotide sequence ID" value="NZ_AQWK01000005.1"/>
</dbReference>
<dbReference type="STRING" id="983920.Y88_1860"/>
<dbReference type="AlphaFoldDB" id="F1Z4Z5"/>
<dbReference type="Pfam" id="PF04101">
    <property type="entry name" value="Glyco_tran_28_C"/>
    <property type="match status" value="1"/>
</dbReference>
<keyword evidence="2" id="KW-0808">Transferase</keyword>
<accession>F1Z4Z5</accession>
<keyword evidence="3" id="KW-1185">Reference proteome</keyword>
<evidence type="ECO:0000313" key="2">
    <source>
        <dbReference type="EMBL" id="EGD59986.1"/>
    </source>
</evidence>
<name>F1Z4Z5_9SPHN</name>
<dbReference type="PANTHER" id="PTHR21015:SF22">
    <property type="entry name" value="GLYCOSYLTRANSFERASE"/>
    <property type="match status" value="1"/>
</dbReference>
<proteinExistence type="predicted"/>
<dbReference type="GO" id="GO:0016758">
    <property type="term" value="F:hexosyltransferase activity"/>
    <property type="evidence" value="ECO:0007669"/>
    <property type="project" value="InterPro"/>
</dbReference>
<dbReference type="SUPFAM" id="SSF53756">
    <property type="entry name" value="UDP-Glycosyltransferase/glycogen phosphorylase"/>
    <property type="match status" value="1"/>
</dbReference>
<dbReference type="InterPro" id="IPR007235">
    <property type="entry name" value="Glyco_trans_28_C"/>
</dbReference>
<dbReference type="PANTHER" id="PTHR21015">
    <property type="entry name" value="UDP-N-ACETYLGLUCOSAMINE--N-ACETYLMURAMYL-(PENTAPEPTIDE) PYROPHOSPHORYL-UNDECAPRENOL N-ACETYLGLUCOSAMINE TRANSFERASE 1"/>
    <property type="match status" value="1"/>
</dbReference>
<dbReference type="InParanoid" id="F1Z4Z5"/>
<protein>
    <submittedName>
        <fullName evidence="2">Exopolysaccharide biosynthesis protein, glycosyltransferase</fullName>
    </submittedName>
</protein>
<dbReference type="Proteomes" id="UP000004728">
    <property type="component" value="Unassembled WGS sequence"/>
</dbReference>
<dbReference type="eggNOG" id="COG5017">
    <property type="taxonomic scope" value="Bacteria"/>
</dbReference>
<reference evidence="2 3" key="1">
    <citation type="journal article" date="2012" name="J. Bacteriol.">
        <title>Draft Genome Sequence of Novosphingobium nitrogenifigens Y88T.</title>
        <authorList>
            <person name="Strabala T.J."/>
            <person name="Macdonald L."/>
            <person name="Liu V."/>
            <person name="Smit A.M."/>
        </authorList>
    </citation>
    <scope>NUCLEOTIDE SEQUENCE [LARGE SCALE GENOMIC DNA]</scope>
    <source>
        <strain evidence="2 3">DSM 19370</strain>
    </source>
</reference>
<dbReference type="eggNOG" id="COG0707">
    <property type="taxonomic scope" value="Bacteria"/>
</dbReference>
<dbReference type="HOGENOM" id="CLU_887486_0_0_5"/>
<comment type="caution">
    <text evidence="2">The sequence shown here is derived from an EMBL/GenBank/DDBJ whole genome shotgun (WGS) entry which is preliminary data.</text>
</comment>